<name>A0A427XTJ9_9TREE</name>
<feature type="region of interest" description="Disordered" evidence="2">
    <location>
        <begin position="118"/>
        <end position="162"/>
    </location>
</feature>
<dbReference type="InterPro" id="IPR039367">
    <property type="entry name" value="Och1-like"/>
</dbReference>
<feature type="region of interest" description="Disordered" evidence="2">
    <location>
        <begin position="1"/>
        <end position="25"/>
    </location>
</feature>
<keyword evidence="3" id="KW-0812">Transmembrane</keyword>
<evidence type="ECO:0000256" key="3">
    <source>
        <dbReference type="SAM" id="Phobius"/>
    </source>
</evidence>
<comment type="similarity">
    <text evidence="1">Belongs to the glycosyltransferase 32 family.</text>
</comment>
<dbReference type="InterPro" id="IPR029044">
    <property type="entry name" value="Nucleotide-diphossugar_trans"/>
</dbReference>
<keyword evidence="4" id="KW-0328">Glycosyltransferase</keyword>
<evidence type="ECO:0000256" key="1">
    <source>
        <dbReference type="ARBA" id="ARBA00009003"/>
    </source>
</evidence>
<dbReference type="GO" id="GO:0006487">
    <property type="term" value="P:protein N-linked glycosylation"/>
    <property type="evidence" value="ECO:0007669"/>
    <property type="project" value="TreeGrafter"/>
</dbReference>
<sequence length="571" mass="62499">MSPSLTLHHDYSPPSSPSSSVTAFSRTSSPTLRFSKMFSLPKLIFSAPSSPESQDVERLLPAAEIGAPSRPHISLRRRRMVWQVCALGAVLMLGGWMTLGMPDADGMMARVGLSKDIVDATSPPGGQSAPAGSGSSGSDYIPLDSHPSNSQTDPVTPAHAPPAPLASWGLKLDSSKLLAGLSPWPSNPDVDESVEPLSVLGHFADNIYKLGPLSMADYRAQLLEFVDVAFPKGIKTGIKEDVARVLEEPLGGAAWDSQKSIWQTDKDNRHAESREVGTWKSGQAQNEGWKWDLETDANADKWIHSLLDDSRIQQLWDNLPSGILRSDTIRYLLLLLEGGIYSDTDTNLLKAPSQWGRSAKLWREGAGWLPDEARARIDAGESVDTVIGKPSVVVGLEADVGDRSDWFDWWPRPIQIVQWTMASAPHHPIALSAVLRVLHSTADAVDWAHEHAKIVNDLRTLGRYEDMEAVKKIDILSEPKEGGPLGVMAWTGPGVWTDAVLSYLRVKYGMVWTDLKDIRDPIRIGDVMILPVTGFSPGVGNFGSQPAFHGQAMVEHKFRGSWKSEQGRVRR</sequence>
<comment type="caution">
    <text evidence="4">The sequence shown here is derived from an EMBL/GenBank/DDBJ whole genome shotgun (WGS) entry which is preliminary data.</text>
</comment>
<dbReference type="PANTHER" id="PTHR31834">
    <property type="entry name" value="INITIATION-SPECIFIC ALPHA-1,6-MANNOSYLTRANSFERASE"/>
    <property type="match status" value="1"/>
</dbReference>
<dbReference type="Pfam" id="PF04488">
    <property type="entry name" value="Gly_transf_sug"/>
    <property type="match status" value="1"/>
</dbReference>
<feature type="transmembrane region" description="Helical" evidence="3">
    <location>
        <begin position="80"/>
        <end position="99"/>
    </location>
</feature>
<evidence type="ECO:0000313" key="5">
    <source>
        <dbReference type="Proteomes" id="UP000279259"/>
    </source>
</evidence>
<proteinExistence type="inferred from homology"/>
<organism evidence="4 5">
    <name type="scientific">Saitozyma podzolica</name>
    <dbReference type="NCBI Taxonomy" id="1890683"/>
    <lineage>
        <taxon>Eukaryota</taxon>
        <taxon>Fungi</taxon>
        <taxon>Dikarya</taxon>
        <taxon>Basidiomycota</taxon>
        <taxon>Agaricomycotina</taxon>
        <taxon>Tremellomycetes</taxon>
        <taxon>Tremellales</taxon>
        <taxon>Trimorphomycetaceae</taxon>
        <taxon>Saitozyma</taxon>
    </lineage>
</organism>
<keyword evidence="3" id="KW-0472">Membrane</keyword>
<dbReference type="STRING" id="1890683.A0A427XTJ9"/>
<dbReference type="InterPro" id="IPR007577">
    <property type="entry name" value="GlycoTrfase_DXD_sugar-bd_CS"/>
</dbReference>
<dbReference type="SUPFAM" id="SSF53448">
    <property type="entry name" value="Nucleotide-diphospho-sugar transferases"/>
    <property type="match status" value="1"/>
</dbReference>
<keyword evidence="3" id="KW-1133">Transmembrane helix</keyword>
<protein>
    <submittedName>
        <fullName evidence="4">Membrane-bound alpha-1,6-mannosyltransferase Initiation-specific</fullName>
    </submittedName>
</protein>
<dbReference type="Proteomes" id="UP000279259">
    <property type="component" value="Unassembled WGS sequence"/>
</dbReference>
<dbReference type="GO" id="GO:0000136">
    <property type="term" value="C:mannan polymerase complex"/>
    <property type="evidence" value="ECO:0007669"/>
    <property type="project" value="TreeGrafter"/>
</dbReference>
<gene>
    <name evidence="4" type="primary">OCH1_4</name>
    <name evidence="4" type="ORF">EHS25_006070</name>
</gene>
<dbReference type="Gene3D" id="3.90.550.20">
    <property type="match status" value="1"/>
</dbReference>
<accession>A0A427XTJ9</accession>
<dbReference type="PANTHER" id="PTHR31834:SF1">
    <property type="entry name" value="INITIATION-SPECIFIC ALPHA-1,6-MANNOSYLTRANSFERASE"/>
    <property type="match status" value="1"/>
</dbReference>
<evidence type="ECO:0000256" key="2">
    <source>
        <dbReference type="SAM" id="MobiDB-lite"/>
    </source>
</evidence>
<keyword evidence="5" id="KW-1185">Reference proteome</keyword>
<evidence type="ECO:0000313" key="4">
    <source>
        <dbReference type="EMBL" id="RSH82137.1"/>
    </source>
</evidence>
<feature type="compositionally biased region" description="Low complexity" evidence="2">
    <location>
        <begin position="122"/>
        <end position="138"/>
    </location>
</feature>
<keyword evidence="4" id="KW-0808">Transferase</keyword>
<reference evidence="4 5" key="1">
    <citation type="submission" date="2018-11" db="EMBL/GenBank/DDBJ databases">
        <title>Genome sequence of Saitozyma podzolica DSM 27192.</title>
        <authorList>
            <person name="Aliyu H."/>
            <person name="Gorte O."/>
            <person name="Ochsenreither K."/>
        </authorList>
    </citation>
    <scope>NUCLEOTIDE SEQUENCE [LARGE SCALE GENOMIC DNA]</scope>
    <source>
        <strain evidence="4 5">DSM 27192</strain>
    </source>
</reference>
<dbReference type="OrthoDB" id="409543at2759"/>
<dbReference type="AlphaFoldDB" id="A0A427XTJ9"/>
<dbReference type="GO" id="GO:0000009">
    <property type="term" value="F:alpha-1,6-mannosyltransferase activity"/>
    <property type="evidence" value="ECO:0007669"/>
    <property type="project" value="InterPro"/>
</dbReference>
<dbReference type="EMBL" id="RSCD01000028">
    <property type="protein sequence ID" value="RSH82137.1"/>
    <property type="molecule type" value="Genomic_DNA"/>
</dbReference>